<sequence length="239" mass="26584">MKVAMMNDAEPEDDLNTKPDLLEEETELRLRLPGNGGKNMHTGNGGGGEEKKASVRKRGFLDLSISIPNSEILDGDEKAALDESGADDAYLLKLPSKGQVVGWPPVQSFWKNLVFAQTKISSRTEENEGFGVGAGPVFVKVSMDGAPYLRKLDLKSFKSYLELLAALRNLFSPFATKREKDSTCDGFKYVSTYEDKDGDWMLVGDVPWEMFVESCRRLRMMKGQEAIKTCTKSLEKIPD</sequence>
<comment type="caution">
    <text evidence="1">The sequence shown here is derived from an EMBL/GenBank/DDBJ whole genome shotgun (WGS) entry which is preliminary data.</text>
</comment>
<reference evidence="2" key="1">
    <citation type="journal article" date="2023" name="Front. Plant Sci.">
        <title>Chromosomal-level genome assembly of Melastoma candidum provides insights into trichome evolution.</title>
        <authorList>
            <person name="Zhong Y."/>
            <person name="Wu W."/>
            <person name="Sun C."/>
            <person name="Zou P."/>
            <person name="Liu Y."/>
            <person name="Dai S."/>
            <person name="Zhou R."/>
        </authorList>
    </citation>
    <scope>NUCLEOTIDE SEQUENCE [LARGE SCALE GENOMIC DNA]</scope>
</reference>
<evidence type="ECO:0000313" key="1">
    <source>
        <dbReference type="EMBL" id="KAI4364081.1"/>
    </source>
</evidence>
<organism evidence="1 2">
    <name type="scientific">Melastoma candidum</name>
    <dbReference type="NCBI Taxonomy" id="119954"/>
    <lineage>
        <taxon>Eukaryota</taxon>
        <taxon>Viridiplantae</taxon>
        <taxon>Streptophyta</taxon>
        <taxon>Embryophyta</taxon>
        <taxon>Tracheophyta</taxon>
        <taxon>Spermatophyta</taxon>
        <taxon>Magnoliopsida</taxon>
        <taxon>eudicotyledons</taxon>
        <taxon>Gunneridae</taxon>
        <taxon>Pentapetalae</taxon>
        <taxon>rosids</taxon>
        <taxon>malvids</taxon>
        <taxon>Myrtales</taxon>
        <taxon>Melastomataceae</taxon>
        <taxon>Melastomatoideae</taxon>
        <taxon>Melastomateae</taxon>
        <taxon>Melastoma</taxon>
    </lineage>
</organism>
<proteinExistence type="predicted"/>
<accession>A0ACB9QCJ2</accession>
<dbReference type="Proteomes" id="UP001057402">
    <property type="component" value="Chromosome 6"/>
</dbReference>
<evidence type="ECO:0000313" key="2">
    <source>
        <dbReference type="Proteomes" id="UP001057402"/>
    </source>
</evidence>
<protein>
    <submittedName>
        <fullName evidence="1">Uncharacterized protein</fullName>
    </submittedName>
</protein>
<gene>
    <name evidence="1" type="ORF">MLD38_020218</name>
</gene>
<name>A0ACB9QCJ2_9MYRT</name>
<dbReference type="EMBL" id="CM042885">
    <property type="protein sequence ID" value="KAI4364081.1"/>
    <property type="molecule type" value="Genomic_DNA"/>
</dbReference>
<keyword evidence="2" id="KW-1185">Reference proteome</keyword>